<proteinExistence type="predicted"/>
<dbReference type="Pfam" id="PF13374">
    <property type="entry name" value="TPR_10"/>
    <property type="match status" value="5"/>
</dbReference>
<name>A0A9P6AFA9_9AGAM</name>
<dbReference type="Gene3D" id="1.25.40.10">
    <property type="entry name" value="Tetratricopeptide repeat domain"/>
    <property type="match status" value="3"/>
</dbReference>
<dbReference type="EMBL" id="MU129204">
    <property type="protein sequence ID" value="KAF9504671.1"/>
    <property type="molecule type" value="Genomic_DNA"/>
</dbReference>
<protein>
    <submittedName>
        <fullName evidence="1">Uncharacterized protein</fullName>
    </submittedName>
</protein>
<gene>
    <name evidence="1" type="ORF">BS47DRAFT_1401133</name>
</gene>
<dbReference type="OrthoDB" id="3038309at2759"/>
<dbReference type="PANTHER" id="PTHR19959:SF119">
    <property type="entry name" value="FUNGAL LIPASE-LIKE DOMAIN-CONTAINING PROTEIN"/>
    <property type="match status" value="1"/>
</dbReference>
<keyword evidence="2" id="KW-1185">Reference proteome</keyword>
<comment type="caution">
    <text evidence="1">The sequence shown here is derived from an EMBL/GenBank/DDBJ whole genome shotgun (WGS) entry which is preliminary data.</text>
</comment>
<sequence>MDEGRDEEALKANEEALSIRRSLAAEQPGVFLPDLARSLSNLSNCLSNFGRDEEALKANEEALSIRRSLAADQPGVFLPDLARSLSNLSNCLSKFGRDEEALKANEEALNIRRSLAADQPRVFLPDLAQSLSNLSVDLSKFGRHEEALKANEEALGIYRSLATDQPEVFRPDIAHSLHNLSVKLSKFGRDEETLKANEEALSIRRSLAADQPGANEEALSIFRSLAADRPEVFRPDLADSLNTSPLPTDKPELFRPDIAHSLGNLSVKLLKFGRREEALKANEQALSIYRLLAADQPQVFRPDLARSLNHLSLDLSEFGRDEEALKANEEALKERELSGMTTWWLHGSLVGCPIPMGVVGWDSVQFDLEPLGVAMGFYAFGDELWINGPYYYVSEFVRSVASFPGPAMAMTFPDMENITAITVTCWPCFYAEFPGFDYESFGVVAGCWLAGMRWTRVLRDGFVGLLDRVLGLRDFGHGLGHVGVSGEGLGISTVGRCFADSGRLLSSGVDPTVKMWDVRTSSDGDGRGDVVEDALAQMHTQVQKLSLVAKVILSWTLHTISAIDHHRTNALFAAPSHGVHIWDETKYTSGPTIFCCGTQIVLGMDPPPSFYWFRSDFYSRCQNRRSRMKISLPGVYTLFKEIALATRDWIMKTHGNALAWSRPFANEEALGIYRLLAADQPEVFRPDLAPCYGHLKIAPAACSLDNLSISFRNCKSTRSIRSVLLVILTTSPLAFGIWPRKKRPSRQLRRPWHISLASGRSPKVFCPDLARSLNPLSLDLSEFGRDEEALKANEEALGIYRLLACRSTRSIRPDLSRSL</sequence>
<evidence type="ECO:0000313" key="1">
    <source>
        <dbReference type="EMBL" id="KAF9504671.1"/>
    </source>
</evidence>
<accession>A0A9P6AFA9</accession>
<dbReference type="PANTHER" id="PTHR19959">
    <property type="entry name" value="KINESIN LIGHT CHAIN"/>
    <property type="match status" value="1"/>
</dbReference>
<dbReference type="SMART" id="SM00028">
    <property type="entry name" value="TPR"/>
    <property type="match status" value="4"/>
</dbReference>
<dbReference type="InterPro" id="IPR019734">
    <property type="entry name" value="TPR_rpt"/>
</dbReference>
<dbReference type="SUPFAM" id="SSF48452">
    <property type="entry name" value="TPR-like"/>
    <property type="match status" value="1"/>
</dbReference>
<evidence type="ECO:0000313" key="2">
    <source>
        <dbReference type="Proteomes" id="UP000886523"/>
    </source>
</evidence>
<reference evidence="1" key="1">
    <citation type="journal article" date="2020" name="Nat. Commun.">
        <title>Large-scale genome sequencing of mycorrhizal fungi provides insights into the early evolution of symbiotic traits.</title>
        <authorList>
            <person name="Miyauchi S."/>
            <person name="Kiss E."/>
            <person name="Kuo A."/>
            <person name="Drula E."/>
            <person name="Kohler A."/>
            <person name="Sanchez-Garcia M."/>
            <person name="Morin E."/>
            <person name="Andreopoulos B."/>
            <person name="Barry K.W."/>
            <person name="Bonito G."/>
            <person name="Buee M."/>
            <person name="Carver A."/>
            <person name="Chen C."/>
            <person name="Cichocki N."/>
            <person name="Clum A."/>
            <person name="Culley D."/>
            <person name="Crous P.W."/>
            <person name="Fauchery L."/>
            <person name="Girlanda M."/>
            <person name="Hayes R.D."/>
            <person name="Keri Z."/>
            <person name="LaButti K."/>
            <person name="Lipzen A."/>
            <person name="Lombard V."/>
            <person name="Magnuson J."/>
            <person name="Maillard F."/>
            <person name="Murat C."/>
            <person name="Nolan M."/>
            <person name="Ohm R.A."/>
            <person name="Pangilinan J."/>
            <person name="Pereira M.F."/>
            <person name="Perotto S."/>
            <person name="Peter M."/>
            <person name="Pfister S."/>
            <person name="Riley R."/>
            <person name="Sitrit Y."/>
            <person name="Stielow J.B."/>
            <person name="Szollosi G."/>
            <person name="Zifcakova L."/>
            <person name="Stursova M."/>
            <person name="Spatafora J.W."/>
            <person name="Tedersoo L."/>
            <person name="Vaario L.M."/>
            <person name="Yamada A."/>
            <person name="Yan M."/>
            <person name="Wang P."/>
            <person name="Xu J."/>
            <person name="Bruns T."/>
            <person name="Baldrian P."/>
            <person name="Vilgalys R."/>
            <person name="Dunand C."/>
            <person name="Henrissat B."/>
            <person name="Grigoriev I.V."/>
            <person name="Hibbett D."/>
            <person name="Nagy L.G."/>
            <person name="Martin F.M."/>
        </authorList>
    </citation>
    <scope>NUCLEOTIDE SEQUENCE</scope>
    <source>
        <strain evidence="1">UP504</strain>
    </source>
</reference>
<organism evidence="1 2">
    <name type="scientific">Hydnum rufescens UP504</name>
    <dbReference type="NCBI Taxonomy" id="1448309"/>
    <lineage>
        <taxon>Eukaryota</taxon>
        <taxon>Fungi</taxon>
        <taxon>Dikarya</taxon>
        <taxon>Basidiomycota</taxon>
        <taxon>Agaricomycotina</taxon>
        <taxon>Agaricomycetes</taxon>
        <taxon>Cantharellales</taxon>
        <taxon>Hydnaceae</taxon>
        <taxon>Hydnum</taxon>
    </lineage>
</organism>
<dbReference type="InterPro" id="IPR011990">
    <property type="entry name" value="TPR-like_helical_dom_sf"/>
</dbReference>
<dbReference type="Proteomes" id="UP000886523">
    <property type="component" value="Unassembled WGS sequence"/>
</dbReference>
<dbReference type="AlphaFoldDB" id="A0A9P6AFA9"/>